<feature type="region of interest" description="Disordered" evidence="5">
    <location>
        <begin position="1"/>
        <end position="34"/>
    </location>
</feature>
<dbReference type="AlphaFoldDB" id="A0A835ZEJ9"/>
<name>A0A835ZEJ9_9STRA</name>
<feature type="compositionally biased region" description="Gly residues" evidence="5">
    <location>
        <begin position="192"/>
        <end position="201"/>
    </location>
</feature>
<keyword evidence="3" id="KW-0862">Zinc</keyword>
<dbReference type="InterPro" id="IPR027370">
    <property type="entry name" value="Znf-RING_euk"/>
</dbReference>
<feature type="compositionally biased region" description="Basic and acidic residues" evidence="5">
    <location>
        <begin position="1"/>
        <end position="10"/>
    </location>
</feature>
<dbReference type="GO" id="GO:0008270">
    <property type="term" value="F:zinc ion binding"/>
    <property type="evidence" value="ECO:0007669"/>
    <property type="project" value="UniProtKB-KW"/>
</dbReference>
<comment type="caution">
    <text evidence="7">The sequence shown here is derived from an EMBL/GenBank/DDBJ whole genome shotgun (WGS) entry which is preliminary data.</text>
</comment>
<evidence type="ECO:0000256" key="3">
    <source>
        <dbReference type="ARBA" id="ARBA00022833"/>
    </source>
</evidence>
<keyword evidence="1" id="KW-0479">Metal-binding</keyword>
<evidence type="ECO:0000313" key="8">
    <source>
        <dbReference type="Proteomes" id="UP000664859"/>
    </source>
</evidence>
<dbReference type="PROSITE" id="PS50089">
    <property type="entry name" value="ZF_RING_2"/>
    <property type="match status" value="1"/>
</dbReference>
<dbReference type="Gene3D" id="3.30.40.10">
    <property type="entry name" value="Zinc/RING finger domain, C3HC4 (zinc finger)"/>
    <property type="match status" value="1"/>
</dbReference>
<dbReference type="SMART" id="SM00184">
    <property type="entry name" value="RING"/>
    <property type="match status" value="1"/>
</dbReference>
<organism evidence="7 8">
    <name type="scientific">Tribonema minus</name>
    <dbReference type="NCBI Taxonomy" id="303371"/>
    <lineage>
        <taxon>Eukaryota</taxon>
        <taxon>Sar</taxon>
        <taxon>Stramenopiles</taxon>
        <taxon>Ochrophyta</taxon>
        <taxon>PX clade</taxon>
        <taxon>Xanthophyceae</taxon>
        <taxon>Tribonematales</taxon>
        <taxon>Tribonemataceae</taxon>
        <taxon>Tribonema</taxon>
    </lineage>
</organism>
<dbReference type="PROSITE" id="PS00518">
    <property type="entry name" value="ZF_RING_1"/>
    <property type="match status" value="1"/>
</dbReference>
<evidence type="ECO:0000256" key="5">
    <source>
        <dbReference type="SAM" id="MobiDB-lite"/>
    </source>
</evidence>
<keyword evidence="2 4" id="KW-0863">Zinc-finger</keyword>
<dbReference type="InterPro" id="IPR013083">
    <property type="entry name" value="Znf_RING/FYVE/PHD"/>
</dbReference>
<evidence type="ECO:0000313" key="7">
    <source>
        <dbReference type="EMBL" id="KAG5190859.1"/>
    </source>
</evidence>
<evidence type="ECO:0000259" key="6">
    <source>
        <dbReference type="PROSITE" id="PS50089"/>
    </source>
</evidence>
<feature type="region of interest" description="Disordered" evidence="5">
    <location>
        <begin position="94"/>
        <end position="114"/>
    </location>
</feature>
<gene>
    <name evidence="7" type="ORF">JKP88DRAFT_251893</name>
</gene>
<protein>
    <recommendedName>
        <fullName evidence="6">RING-type domain-containing protein</fullName>
    </recommendedName>
</protein>
<dbReference type="InterPro" id="IPR017907">
    <property type="entry name" value="Znf_RING_CS"/>
</dbReference>
<feature type="region of interest" description="Disordered" evidence="5">
    <location>
        <begin position="177"/>
        <end position="201"/>
    </location>
</feature>
<dbReference type="EMBL" id="JAFCMP010000026">
    <property type="protein sequence ID" value="KAG5190859.1"/>
    <property type="molecule type" value="Genomic_DNA"/>
</dbReference>
<accession>A0A835ZEJ9</accession>
<evidence type="ECO:0000256" key="2">
    <source>
        <dbReference type="ARBA" id="ARBA00022771"/>
    </source>
</evidence>
<dbReference type="OrthoDB" id="6270329at2759"/>
<dbReference type="SUPFAM" id="SSF57850">
    <property type="entry name" value="RING/U-box"/>
    <property type="match status" value="1"/>
</dbReference>
<evidence type="ECO:0000256" key="4">
    <source>
        <dbReference type="PROSITE-ProRule" id="PRU00175"/>
    </source>
</evidence>
<reference evidence="7" key="1">
    <citation type="submission" date="2021-02" db="EMBL/GenBank/DDBJ databases">
        <title>First Annotated Genome of the Yellow-green Alga Tribonema minus.</title>
        <authorList>
            <person name="Mahan K.M."/>
        </authorList>
    </citation>
    <scope>NUCLEOTIDE SEQUENCE</scope>
    <source>
        <strain evidence="7">UTEX B ZZ1240</strain>
    </source>
</reference>
<dbReference type="Pfam" id="PF13445">
    <property type="entry name" value="zf-RING_UBOX"/>
    <property type="match status" value="1"/>
</dbReference>
<dbReference type="Proteomes" id="UP000664859">
    <property type="component" value="Unassembled WGS sequence"/>
</dbReference>
<dbReference type="InterPro" id="IPR001841">
    <property type="entry name" value="Znf_RING"/>
</dbReference>
<evidence type="ECO:0000256" key="1">
    <source>
        <dbReference type="ARBA" id="ARBA00022723"/>
    </source>
</evidence>
<sequence length="361" mass="38537">MQDTKLKLLEPAEQDSFPATQPLLSGAETGGDAEEQHIEQLVRRLETEARAVDQCFRAKAHALIKRRSPLDVMLRAASSVLTSRLSPATPGFAEHPSTIVYNQSDTPPPMNSPRAQRRRADAARALAYARAQAAQLRALAAALDAAHGTKAARTWLSAAALAFAGGHALDELVALTLEPAPPRRQRQQRQRSGGGGGGGGATAEAAALGAVLDETLTSCPICLEIMYRPCATPCSHRLCAGCVAEVLARAKTLQTSADCPCCRATGAVGRAVRLWRWGRLLNTVYPLEYTAQRLLVQTLGHLCRLTPHADLCLLANLLQYAAQRKAYRARAAAAAAPGGGSGLYAWTRRAREGWASLPSQQ</sequence>
<feature type="domain" description="RING-type" evidence="6">
    <location>
        <begin position="219"/>
        <end position="263"/>
    </location>
</feature>
<keyword evidence="8" id="KW-1185">Reference proteome</keyword>
<proteinExistence type="predicted"/>